<sequence>MESPTYSATVDRPYLEALDASVPLSVDATPPTLLTSCGHRLRNRSCGLVFLSTLASIAAVVMLVSLCNRILVGNHALNARARLLSAGDEDKREHGNVCGDDSLQEAAWLESAAESDAPLLSGPPEKRMRVEQQPEEGNGTPEEPQQVVSPQLPPVTSVSTAAPLPAAVQRPRRWTAGRTSGEIDAVEALLQLSMTTTPLEYPDANAGQQIQKRQPAQDFLSRPTLAPADVEELTLTAERLCAYMLYERGPSELAPIRVIAEYIGLHFLYLDAVLATLQLHGQEASLEWWGKIVHGVKNFFPCQMEPIRGPQAKTQYSHMLVCELGRALQTLKEGRRPEASELIRLKRLLFCSPLSPKRFRGSSFDMFREADKPFCDPQVFG</sequence>
<gene>
    <name evidence="3" type="ORF">EBH_0040410</name>
</gene>
<keyword evidence="4" id="KW-1185">Reference proteome</keyword>
<organism evidence="3 4">
    <name type="scientific">Eimeria brunetti</name>
    <dbReference type="NCBI Taxonomy" id="51314"/>
    <lineage>
        <taxon>Eukaryota</taxon>
        <taxon>Sar</taxon>
        <taxon>Alveolata</taxon>
        <taxon>Apicomplexa</taxon>
        <taxon>Conoidasida</taxon>
        <taxon>Coccidia</taxon>
        <taxon>Eucoccidiorida</taxon>
        <taxon>Eimeriorina</taxon>
        <taxon>Eimeriidae</taxon>
        <taxon>Eimeria</taxon>
    </lineage>
</organism>
<dbReference type="EMBL" id="HG712685">
    <property type="protein sequence ID" value="CDJ51254.1"/>
    <property type="molecule type" value="Genomic_DNA"/>
</dbReference>
<reference evidence="3" key="2">
    <citation type="submission" date="2013-10" db="EMBL/GenBank/DDBJ databases">
        <authorList>
            <person name="Aslett M."/>
        </authorList>
    </citation>
    <scope>NUCLEOTIDE SEQUENCE [LARGE SCALE GENOMIC DNA]</scope>
    <source>
        <strain evidence="3">Houghton</strain>
    </source>
</reference>
<dbReference type="AlphaFoldDB" id="U6LRL3"/>
<keyword evidence="2" id="KW-0472">Membrane</keyword>
<accession>U6LRL3</accession>
<name>U6LRL3_9EIME</name>
<dbReference type="OrthoDB" id="348496at2759"/>
<proteinExistence type="predicted"/>
<reference evidence="3" key="1">
    <citation type="submission" date="2013-10" db="EMBL/GenBank/DDBJ databases">
        <title>Genomic analysis of the causative agents of coccidiosis in chickens.</title>
        <authorList>
            <person name="Reid A.J."/>
            <person name="Blake D."/>
            <person name="Billington K."/>
            <person name="Browne H."/>
            <person name="Dunn M."/>
            <person name="Hung S."/>
            <person name="Kawahara F."/>
            <person name="Miranda-Saavedra D."/>
            <person name="Mourier T."/>
            <person name="Nagra H."/>
            <person name="Otto T.D."/>
            <person name="Rawlings N."/>
            <person name="Sanchez A."/>
            <person name="Sanders M."/>
            <person name="Subramaniam C."/>
            <person name="Tay Y."/>
            <person name="Dear P."/>
            <person name="Doerig C."/>
            <person name="Gruber A."/>
            <person name="Parkinson J."/>
            <person name="Shirley M."/>
            <person name="Wan K.L."/>
            <person name="Berriman M."/>
            <person name="Tomley F."/>
            <person name="Pain A."/>
        </authorList>
    </citation>
    <scope>NUCLEOTIDE SEQUENCE [LARGE SCALE GENOMIC DNA]</scope>
    <source>
        <strain evidence="3">Houghton</strain>
    </source>
</reference>
<dbReference type="Proteomes" id="UP000030750">
    <property type="component" value="Unassembled WGS sequence"/>
</dbReference>
<keyword evidence="2" id="KW-0812">Transmembrane</keyword>
<keyword evidence="2" id="KW-1133">Transmembrane helix</keyword>
<feature type="transmembrane region" description="Helical" evidence="2">
    <location>
        <begin position="48"/>
        <end position="66"/>
    </location>
</feature>
<evidence type="ECO:0000313" key="4">
    <source>
        <dbReference type="Proteomes" id="UP000030750"/>
    </source>
</evidence>
<protein>
    <recommendedName>
        <fullName evidence="5">Transmembrane protein</fullName>
    </recommendedName>
</protein>
<evidence type="ECO:0000313" key="3">
    <source>
        <dbReference type="EMBL" id="CDJ51254.1"/>
    </source>
</evidence>
<evidence type="ECO:0000256" key="2">
    <source>
        <dbReference type="SAM" id="Phobius"/>
    </source>
</evidence>
<feature type="compositionally biased region" description="Low complexity" evidence="1">
    <location>
        <begin position="140"/>
        <end position="155"/>
    </location>
</feature>
<dbReference type="VEuPathDB" id="ToxoDB:EBH_0040410"/>
<evidence type="ECO:0000256" key="1">
    <source>
        <dbReference type="SAM" id="MobiDB-lite"/>
    </source>
</evidence>
<evidence type="ECO:0008006" key="5">
    <source>
        <dbReference type="Google" id="ProtNLM"/>
    </source>
</evidence>
<feature type="region of interest" description="Disordered" evidence="1">
    <location>
        <begin position="113"/>
        <end position="155"/>
    </location>
</feature>